<dbReference type="PROSITE" id="PS50977">
    <property type="entry name" value="HTH_TETR_2"/>
    <property type="match status" value="1"/>
</dbReference>
<comment type="caution">
    <text evidence="4">The sequence shown here is derived from an EMBL/GenBank/DDBJ whole genome shotgun (WGS) entry which is preliminary data.</text>
</comment>
<dbReference type="Proteomes" id="UP000322918">
    <property type="component" value="Unassembled WGS sequence"/>
</dbReference>
<evidence type="ECO:0000313" key="5">
    <source>
        <dbReference type="Proteomes" id="UP000322918"/>
    </source>
</evidence>
<evidence type="ECO:0000313" key="4">
    <source>
        <dbReference type="EMBL" id="KAA8482919.1"/>
    </source>
</evidence>
<gene>
    <name evidence="4" type="ORF">F1649_10565</name>
</gene>
<sequence length="190" mass="21904">MDRKEIILRSIMGQVCYFGYTKTTIKGIAQAAGMSVATLYYYFPDKTTALLIAFRKEHVVYYNDLSRLLKFDHMSVALFKEIVSARLNFVMSCFRYDYICHTKMTNVNVLISQWVKAAKYKEQVVFGGILSSLLVSAKTERCFFFQQAGLLIKGLDDVAGCSREREISAILRRQHSFLVEFIERAEYGHQ</sequence>
<feature type="domain" description="HTH tetR-type" evidence="3">
    <location>
        <begin position="1"/>
        <end position="61"/>
    </location>
</feature>
<dbReference type="GO" id="GO:0003677">
    <property type="term" value="F:DNA binding"/>
    <property type="evidence" value="ECO:0007669"/>
    <property type="project" value="UniProtKB-UniRule"/>
</dbReference>
<keyword evidence="5" id="KW-1185">Reference proteome</keyword>
<reference evidence="4 5" key="1">
    <citation type="submission" date="2019-09" db="EMBL/GenBank/DDBJ databases">
        <title>Pararcticibacter amylolyticus gen. nov., sp. nov., isolated from a rottenly hemp rope, and reclassification of Pedobacter tournemirensis as Pararcticibacter tournemirensis comb. nov.</title>
        <authorList>
            <person name="Cai Y."/>
        </authorList>
    </citation>
    <scope>NUCLEOTIDE SEQUENCE [LARGE SCALE GENOMIC DNA]</scope>
    <source>
        <strain evidence="4 5">TF5-37.2-LB10</strain>
    </source>
</reference>
<feature type="DNA-binding region" description="H-T-H motif" evidence="2">
    <location>
        <begin position="24"/>
        <end position="43"/>
    </location>
</feature>
<accession>A0A5M9H983</accession>
<dbReference type="InterPro" id="IPR001647">
    <property type="entry name" value="HTH_TetR"/>
</dbReference>
<evidence type="ECO:0000256" key="1">
    <source>
        <dbReference type="ARBA" id="ARBA00023125"/>
    </source>
</evidence>
<dbReference type="Pfam" id="PF00440">
    <property type="entry name" value="TetR_N"/>
    <property type="match status" value="1"/>
</dbReference>
<organism evidence="4 5">
    <name type="scientific">Arcticibacter tournemirensis</name>
    <dbReference type="NCBI Taxonomy" id="699437"/>
    <lineage>
        <taxon>Bacteria</taxon>
        <taxon>Pseudomonadati</taxon>
        <taxon>Bacteroidota</taxon>
        <taxon>Sphingobacteriia</taxon>
        <taxon>Sphingobacteriales</taxon>
        <taxon>Sphingobacteriaceae</taxon>
        <taxon>Arcticibacter</taxon>
    </lineage>
</organism>
<evidence type="ECO:0000259" key="3">
    <source>
        <dbReference type="PROSITE" id="PS50977"/>
    </source>
</evidence>
<keyword evidence="1 2" id="KW-0238">DNA-binding</keyword>
<dbReference type="SUPFAM" id="SSF46689">
    <property type="entry name" value="Homeodomain-like"/>
    <property type="match status" value="1"/>
</dbReference>
<name>A0A5M9H983_9SPHI</name>
<proteinExistence type="predicted"/>
<dbReference type="Gene3D" id="1.10.10.60">
    <property type="entry name" value="Homeodomain-like"/>
    <property type="match status" value="1"/>
</dbReference>
<dbReference type="AlphaFoldDB" id="A0A5M9H983"/>
<dbReference type="EMBL" id="VWNE01000014">
    <property type="protein sequence ID" value="KAA8482919.1"/>
    <property type="molecule type" value="Genomic_DNA"/>
</dbReference>
<evidence type="ECO:0000256" key="2">
    <source>
        <dbReference type="PROSITE-ProRule" id="PRU00335"/>
    </source>
</evidence>
<dbReference type="InterPro" id="IPR009057">
    <property type="entry name" value="Homeodomain-like_sf"/>
</dbReference>
<dbReference type="RefSeq" id="WP_161993419.1">
    <property type="nucleotide sequence ID" value="NZ_VWNE01000014.1"/>
</dbReference>
<protein>
    <submittedName>
        <fullName evidence="4">TetR/AcrR family transcriptional regulator</fullName>
    </submittedName>
</protein>